<comment type="similarity">
    <text evidence="1">Belongs to the TFIIB family.</text>
</comment>
<evidence type="ECO:0000313" key="8">
    <source>
        <dbReference type="EMBL" id="CAL5096074.1"/>
    </source>
</evidence>
<evidence type="ECO:0000259" key="6">
    <source>
        <dbReference type="Pfam" id="PF00382"/>
    </source>
</evidence>
<dbReference type="InterPro" id="IPR036915">
    <property type="entry name" value="Cyclin-like_sf"/>
</dbReference>
<dbReference type="EMBL" id="OZ075119">
    <property type="protein sequence ID" value="CAL5096074.1"/>
    <property type="molecule type" value="Genomic_DNA"/>
</dbReference>
<evidence type="ECO:0000256" key="4">
    <source>
        <dbReference type="ARBA" id="ARBA00023163"/>
    </source>
</evidence>
<evidence type="ECO:0000256" key="5">
    <source>
        <dbReference type="SAM" id="MobiDB-lite"/>
    </source>
</evidence>
<protein>
    <recommendedName>
        <fullName evidence="6">Transcription factor TFIIB cyclin-like domain-containing protein</fullName>
    </recommendedName>
</protein>
<dbReference type="EMBL" id="OZ075120">
    <property type="protein sequence ID" value="CAL4894687.1"/>
    <property type="molecule type" value="Genomic_DNA"/>
</dbReference>
<dbReference type="PANTHER" id="PTHR11618">
    <property type="entry name" value="TRANSCRIPTION INITIATION FACTOR IIB-RELATED"/>
    <property type="match status" value="1"/>
</dbReference>
<name>A0ABC9GLA0_9POAL</name>
<feature type="compositionally biased region" description="Basic and acidic residues" evidence="5">
    <location>
        <begin position="96"/>
        <end position="106"/>
    </location>
</feature>
<dbReference type="Pfam" id="PF00382">
    <property type="entry name" value="TFIIB"/>
    <property type="match status" value="2"/>
</dbReference>
<accession>A0ABC9GLA0</accession>
<dbReference type="InterPro" id="IPR023486">
    <property type="entry name" value="TFIIB_CS"/>
</dbReference>
<dbReference type="PRINTS" id="PR00685">
    <property type="entry name" value="TIFACTORIIB"/>
</dbReference>
<organism evidence="8 9">
    <name type="scientific">Urochloa decumbens</name>
    <dbReference type="NCBI Taxonomy" id="240449"/>
    <lineage>
        <taxon>Eukaryota</taxon>
        <taxon>Viridiplantae</taxon>
        <taxon>Streptophyta</taxon>
        <taxon>Embryophyta</taxon>
        <taxon>Tracheophyta</taxon>
        <taxon>Spermatophyta</taxon>
        <taxon>Magnoliopsida</taxon>
        <taxon>Liliopsida</taxon>
        <taxon>Poales</taxon>
        <taxon>Poaceae</taxon>
        <taxon>PACMAD clade</taxon>
        <taxon>Panicoideae</taxon>
        <taxon>Panicodae</taxon>
        <taxon>Paniceae</taxon>
        <taxon>Melinidinae</taxon>
        <taxon>Urochloa</taxon>
    </lineage>
</organism>
<dbReference type="Gene3D" id="1.10.472.10">
    <property type="entry name" value="Cyclin-like"/>
    <property type="match status" value="2"/>
</dbReference>
<feature type="region of interest" description="Disordered" evidence="5">
    <location>
        <begin position="1"/>
        <end position="40"/>
    </location>
</feature>
<gene>
    <name evidence="8" type="ORF">URODEC1_LOCUS116831</name>
    <name evidence="7" type="ORF">URODEC1_LOCUS5574</name>
</gene>
<feature type="region of interest" description="Disordered" evidence="5">
    <location>
        <begin position="87"/>
        <end position="106"/>
    </location>
</feature>
<dbReference type="InterPro" id="IPR013150">
    <property type="entry name" value="TFIIB_cyclin"/>
</dbReference>
<evidence type="ECO:0000256" key="2">
    <source>
        <dbReference type="ARBA" id="ARBA00022737"/>
    </source>
</evidence>
<feature type="compositionally biased region" description="Low complexity" evidence="5">
    <location>
        <begin position="1"/>
        <end position="14"/>
    </location>
</feature>
<keyword evidence="2" id="KW-0677">Repeat</keyword>
<dbReference type="PANTHER" id="PTHR11618:SF76">
    <property type="entry name" value="PLANT-SPECIFIC TFIIB-RELATED PROTEIN 2"/>
    <property type="match status" value="1"/>
</dbReference>
<evidence type="ECO:0000313" key="9">
    <source>
        <dbReference type="Proteomes" id="UP001497457"/>
    </source>
</evidence>
<reference evidence="9" key="1">
    <citation type="submission" date="2024-06" db="EMBL/GenBank/DDBJ databases">
        <authorList>
            <person name="Ryan C."/>
        </authorList>
    </citation>
    <scope>NUCLEOTIDE SEQUENCE [LARGE SCALE GENOMIC DNA]</scope>
</reference>
<dbReference type="InterPro" id="IPR000812">
    <property type="entry name" value="TFIIB"/>
</dbReference>
<dbReference type="Proteomes" id="UP001497457">
    <property type="component" value="Chromosome 9rd"/>
</dbReference>
<dbReference type="PROSITE" id="PS00782">
    <property type="entry name" value="TFIIB"/>
    <property type="match status" value="1"/>
</dbReference>
<keyword evidence="3" id="KW-0805">Transcription regulation</keyword>
<evidence type="ECO:0000256" key="3">
    <source>
        <dbReference type="ARBA" id="ARBA00023015"/>
    </source>
</evidence>
<dbReference type="Proteomes" id="UP001497457">
    <property type="component" value="Chromosome 10rd"/>
</dbReference>
<keyword evidence="9" id="KW-1185">Reference proteome</keyword>
<dbReference type="AlphaFoldDB" id="A0ABC9GLA0"/>
<evidence type="ECO:0000313" key="7">
    <source>
        <dbReference type="EMBL" id="CAL4894687.1"/>
    </source>
</evidence>
<feature type="domain" description="Transcription factor TFIIB cyclin-like" evidence="6">
    <location>
        <begin position="101"/>
        <end position="180"/>
    </location>
</feature>
<reference evidence="8 9" key="2">
    <citation type="submission" date="2024-10" db="EMBL/GenBank/DDBJ databases">
        <authorList>
            <person name="Ryan C."/>
        </authorList>
    </citation>
    <scope>NUCLEOTIDE SEQUENCE [LARGE SCALE GENOMIC DNA]</scope>
</reference>
<feature type="domain" description="Transcription factor TFIIB cyclin-like" evidence="6">
    <location>
        <begin position="226"/>
        <end position="314"/>
    </location>
</feature>
<keyword evidence="4" id="KW-0804">Transcription</keyword>
<evidence type="ECO:0000256" key="1">
    <source>
        <dbReference type="ARBA" id="ARBA00010857"/>
    </source>
</evidence>
<proteinExistence type="inferred from homology"/>
<sequence>MSYPAPAEEAAAPPRMRGAVSRPHPGPPPPPRTTTEEGLALKRMRGTVTLSLGMPDEEPATALPLAGGAAAAFSLGTEAPPAPAALPPTMRGAVHPPREKASTSEGRRAITDMASKLGIAPGVLDRALEVFRRMEEAKGKSHHYYTKGGGRSGDALYAACIYVACRRAGAPRTFKELAAATRDGAAARKDIGRLITLIRRRLGDDEAAGGGGEEGGCGGGIMGMGVVRAADYMERFGARLGMGEEEVRAVQEAARRMQDQLDVRRNPDSTAAAIIYMAMERRPGAARSGSIKDVSAATGVADNTIKQAYRELYPHAQLLFG</sequence>
<dbReference type="SUPFAM" id="SSF47954">
    <property type="entry name" value="Cyclin-like"/>
    <property type="match status" value="2"/>
</dbReference>